<evidence type="ECO:0000256" key="4">
    <source>
        <dbReference type="ARBA" id="ARBA00023136"/>
    </source>
</evidence>
<feature type="domain" description="TLC" evidence="7">
    <location>
        <begin position="49"/>
        <end position="237"/>
    </location>
</feature>
<evidence type="ECO:0000259" key="7">
    <source>
        <dbReference type="PROSITE" id="PS50922"/>
    </source>
</evidence>
<keyword evidence="4 5" id="KW-0472">Membrane</keyword>
<keyword evidence="9" id="KW-1185">Reference proteome</keyword>
<feature type="transmembrane region" description="Helical" evidence="6">
    <location>
        <begin position="93"/>
        <end position="113"/>
    </location>
</feature>
<evidence type="ECO:0000256" key="6">
    <source>
        <dbReference type="SAM" id="Phobius"/>
    </source>
</evidence>
<proteinExistence type="predicted"/>
<name>A0A8C4QIF2_EPTBU</name>
<dbReference type="Ensembl" id="ENSEBUT00000016538.1">
    <property type="protein sequence ID" value="ENSEBUP00000015962.1"/>
    <property type="gene ID" value="ENSEBUG00000010040.1"/>
</dbReference>
<reference evidence="8" key="2">
    <citation type="submission" date="2025-09" db="UniProtKB">
        <authorList>
            <consortium name="Ensembl"/>
        </authorList>
    </citation>
    <scope>IDENTIFICATION</scope>
</reference>
<feature type="transmembrane region" description="Helical" evidence="6">
    <location>
        <begin position="180"/>
        <end position="202"/>
    </location>
</feature>
<organism evidence="8 9">
    <name type="scientific">Eptatretus burgeri</name>
    <name type="common">Inshore hagfish</name>
    <dbReference type="NCBI Taxonomy" id="7764"/>
    <lineage>
        <taxon>Eukaryota</taxon>
        <taxon>Metazoa</taxon>
        <taxon>Chordata</taxon>
        <taxon>Craniata</taxon>
        <taxon>Vertebrata</taxon>
        <taxon>Cyclostomata</taxon>
        <taxon>Myxini</taxon>
        <taxon>Myxiniformes</taxon>
        <taxon>Myxinidae</taxon>
        <taxon>Eptatretinae</taxon>
        <taxon>Eptatretus</taxon>
    </lineage>
</organism>
<evidence type="ECO:0000256" key="5">
    <source>
        <dbReference type="PROSITE-ProRule" id="PRU00205"/>
    </source>
</evidence>
<dbReference type="PROSITE" id="PS50922">
    <property type="entry name" value="TLC"/>
    <property type="match status" value="1"/>
</dbReference>
<protein>
    <submittedName>
        <fullName evidence="8">TLC domain containing 5a</fullName>
    </submittedName>
</protein>
<dbReference type="OMA" id="THAGYPN"/>
<keyword evidence="3 6" id="KW-1133">Transmembrane helix</keyword>
<evidence type="ECO:0000256" key="3">
    <source>
        <dbReference type="ARBA" id="ARBA00022989"/>
    </source>
</evidence>
<feature type="transmembrane region" description="Helical" evidence="6">
    <location>
        <begin position="58"/>
        <end position="81"/>
    </location>
</feature>
<dbReference type="GeneTree" id="ENSGT00390000008162"/>
<dbReference type="GO" id="GO:0016020">
    <property type="term" value="C:membrane"/>
    <property type="evidence" value="ECO:0007669"/>
    <property type="project" value="UniProtKB-SubCell"/>
</dbReference>
<evidence type="ECO:0000256" key="2">
    <source>
        <dbReference type="ARBA" id="ARBA00022692"/>
    </source>
</evidence>
<dbReference type="Proteomes" id="UP000694388">
    <property type="component" value="Unplaced"/>
</dbReference>
<feature type="transmembrane region" description="Helical" evidence="6">
    <location>
        <begin position="208"/>
        <end position="229"/>
    </location>
</feature>
<evidence type="ECO:0000256" key="1">
    <source>
        <dbReference type="ARBA" id="ARBA00004141"/>
    </source>
</evidence>
<dbReference type="AlphaFoldDB" id="A0A8C4QIF2"/>
<dbReference type="PANTHER" id="PTHR31898">
    <property type="entry name" value="TRANSMEMBRANE PROTEIN 136"/>
    <property type="match status" value="1"/>
</dbReference>
<dbReference type="InterPro" id="IPR042512">
    <property type="entry name" value="TLCD5"/>
</dbReference>
<dbReference type="InterPro" id="IPR006634">
    <property type="entry name" value="TLC-dom"/>
</dbReference>
<dbReference type="Pfam" id="PF03798">
    <property type="entry name" value="TRAM_LAG1_CLN8"/>
    <property type="match status" value="1"/>
</dbReference>
<accession>A0A8C4QIF2</accession>
<keyword evidence="2 5" id="KW-0812">Transmembrane</keyword>
<dbReference type="SMART" id="SM00724">
    <property type="entry name" value="TLC"/>
    <property type="match status" value="1"/>
</dbReference>
<reference evidence="8" key="1">
    <citation type="submission" date="2025-08" db="UniProtKB">
        <authorList>
            <consortium name="Ensembl"/>
        </authorList>
    </citation>
    <scope>IDENTIFICATION</scope>
</reference>
<sequence length="244" mass="27231">MSIVWLAGIPHFVWQVVASSLAWLGLYKLLRSAGGRKKWDGTKEGLCVYWGPEWSCRIVTLIHGLMVIVLASSITPFSDFIPGSPNSREQEMLFAFSLGYFAFDTAWCFSFGWPSFVMFSHHLLSIVALLLPLLLGRSGAETVAALLGTEITNPLLQFRWFLRQAGCYEGTRLGKANDLIFTYLFCIIRLVVGGVLLIRTASSPHPPVVIKVVGSFVYVVSGVFALQIVRFAVRKYLLYEQCPE</sequence>
<dbReference type="PANTHER" id="PTHR31898:SF1">
    <property type="entry name" value="TLC DOMAIN-CONTAINING PROTEIN 5"/>
    <property type="match status" value="1"/>
</dbReference>
<evidence type="ECO:0000313" key="9">
    <source>
        <dbReference type="Proteomes" id="UP000694388"/>
    </source>
</evidence>
<evidence type="ECO:0000313" key="8">
    <source>
        <dbReference type="Ensembl" id="ENSEBUP00000015962.1"/>
    </source>
</evidence>
<comment type="subcellular location">
    <subcellularLocation>
        <location evidence="1">Membrane</location>
        <topology evidence="1">Multi-pass membrane protein</topology>
    </subcellularLocation>
</comment>